<dbReference type="Proteomes" id="UP000197781">
    <property type="component" value="Chromosome"/>
</dbReference>
<proteinExistence type="predicted"/>
<dbReference type="Pfam" id="PF01966">
    <property type="entry name" value="HD"/>
    <property type="match status" value="1"/>
</dbReference>
<dbReference type="AlphaFoldDB" id="A0A220MFD5"/>
<name>A0A220MFD5_9BACL</name>
<dbReference type="InterPro" id="IPR027417">
    <property type="entry name" value="P-loop_NTPase"/>
</dbReference>
<evidence type="ECO:0000313" key="3">
    <source>
        <dbReference type="Proteomes" id="UP000197781"/>
    </source>
</evidence>
<dbReference type="SUPFAM" id="SSF52540">
    <property type="entry name" value="P-loop containing nucleoside triphosphate hydrolases"/>
    <property type="match status" value="1"/>
</dbReference>
<dbReference type="GO" id="GO:0016787">
    <property type="term" value="F:hydrolase activity"/>
    <property type="evidence" value="ECO:0007669"/>
    <property type="project" value="UniProtKB-KW"/>
</dbReference>
<dbReference type="Pfam" id="PF13671">
    <property type="entry name" value="AAA_33"/>
    <property type="match status" value="1"/>
</dbReference>
<organism evidence="2 3">
    <name type="scientific">Brevibacillus formosus</name>
    <dbReference type="NCBI Taxonomy" id="54913"/>
    <lineage>
        <taxon>Bacteria</taxon>
        <taxon>Bacillati</taxon>
        <taxon>Bacillota</taxon>
        <taxon>Bacilli</taxon>
        <taxon>Bacillales</taxon>
        <taxon>Paenibacillaceae</taxon>
        <taxon>Brevibacillus</taxon>
    </lineage>
</organism>
<dbReference type="PANTHER" id="PTHR12435">
    <property type="match status" value="1"/>
</dbReference>
<dbReference type="RefSeq" id="WP_088907497.1">
    <property type="nucleotide sequence ID" value="NZ_CP018145.1"/>
</dbReference>
<gene>
    <name evidence="2" type="ORF">BP422_09130</name>
</gene>
<feature type="domain" description="HD" evidence="1">
    <location>
        <begin position="208"/>
        <end position="288"/>
    </location>
</feature>
<dbReference type="SUPFAM" id="SSF109604">
    <property type="entry name" value="HD-domain/PDEase-like"/>
    <property type="match status" value="1"/>
</dbReference>
<protein>
    <submittedName>
        <fullName evidence="2">Phosphohydrolase</fullName>
    </submittedName>
</protein>
<dbReference type="KEGG" id="bfm:BP422_09130"/>
<dbReference type="InterPro" id="IPR006674">
    <property type="entry name" value="HD_domain"/>
</dbReference>
<dbReference type="Gene3D" id="3.40.50.300">
    <property type="entry name" value="P-loop containing nucleotide triphosphate hydrolases"/>
    <property type="match status" value="1"/>
</dbReference>
<accession>A0A220MFD5</accession>
<dbReference type="Gene3D" id="1.10.3210.10">
    <property type="entry name" value="Hypothetical protein af1432"/>
    <property type="match status" value="1"/>
</dbReference>
<reference evidence="2 3" key="1">
    <citation type="submission" date="2016-11" db="EMBL/GenBank/DDBJ databases">
        <authorList>
            <person name="Jaros S."/>
            <person name="Januszkiewicz K."/>
            <person name="Wedrychowicz H."/>
        </authorList>
    </citation>
    <scope>NUCLEOTIDE SEQUENCE [LARGE SCALE GENOMIC DNA]</scope>
    <source>
        <strain evidence="2 3">NF2</strain>
    </source>
</reference>
<sequence length="320" mass="37975">MKKKLIVLSGIAGSGKSKWAQEIAKKERATIVSTDEIRQNLFGDERKQKKSAQVFFEVYSKIATELANGKNVILDATNIDREKRMKVLAKFPDVQKECYYVDVPYSVCLERNRSRKRTVDEYILAKMRKNFHFPIKNEGWDHIHLLHEPVPYAIDKEEFVQLLQNEPSYEELFDRLNAIPIFKEMYQFNQENPYHQYPLCKHTYHVFDYVNAFYTEEDNFLMQVVALFHDTGKPFCKTYKPMKGHYSYYGHEHVSAQIACHFLKELGFDDDFIFEVVNLIQMHMKINYGTQQDISEIYHLLGDEYLWKLYFFKEGDAYAK</sequence>
<evidence type="ECO:0000313" key="2">
    <source>
        <dbReference type="EMBL" id="ASJ53703.1"/>
    </source>
</evidence>
<evidence type="ECO:0000259" key="1">
    <source>
        <dbReference type="Pfam" id="PF01966"/>
    </source>
</evidence>
<keyword evidence="2" id="KW-0378">Hydrolase</keyword>
<dbReference type="EMBL" id="CP018145">
    <property type="protein sequence ID" value="ASJ53703.1"/>
    <property type="molecule type" value="Genomic_DNA"/>
</dbReference>